<name>A0ACC0I507_9ERIC</name>
<organism evidence="1 2">
    <name type="scientific">Camellia lanceoleosa</name>
    <dbReference type="NCBI Taxonomy" id="1840588"/>
    <lineage>
        <taxon>Eukaryota</taxon>
        <taxon>Viridiplantae</taxon>
        <taxon>Streptophyta</taxon>
        <taxon>Embryophyta</taxon>
        <taxon>Tracheophyta</taxon>
        <taxon>Spermatophyta</taxon>
        <taxon>Magnoliopsida</taxon>
        <taxon>eudicotyledons</taxon>
        <taxon>Gunneridae</taxon>
        <taxon>Pentapetalae</taxon>
        <taxon>asterids</taxon>
        <taxon>Ericales</taxon>
        <taxon>Theaceae</taxon>
        <taxon>Camellia</taxon>
    </lineage>
</organism>
<dbReference type="Proteomes" id="UP001060215">
    <property type="component" value="Chromosome 2"/>
</dbReference>
<protein>
    <submittedName>
        <fullName evidence="1">Receptor-like protein 6</fullName>
    </submittedName>
</protein>
<reference evidence="1 2" key="1">
    <citation type="journal article" date="2022" name="Plant J.">
        <title>Chromosome-level genome of Camellia lanceoleosa provides a valuable resource for understanding genome evolution and self-incompatibility.</title>
        <authorList>
            <person name="Gong W."/>
            <person name="Xiao S."/>
            <person name="Wang L."/>
            <person name="Liao Z."/>
            <person name="Chang Y."/>
            <person name="Mo W."/>
            <person name="Hu G."/>
            <person name="Li W."/>
            <person name="Zhao G."/>
            <person name="Zhu H."/>
            <person name="Hu X."/>
            <person name="Ji K."/>
            <person name="Xiang X."/>
            <person name="Song Q."/>
            <person name="Yuan D."/>
            <person name="Jin S."/>
            <person name="Zhang L."/>
        </authorList>
    </citation>
    <scope>NUCLEOTIDE SEQUENCE [LARGE SCALE GENOMIC DNA]</scope>
    <source>
        <strain evidence="1">SQ_2022a</strain>
    </source>
</reference>
<gene>
    <name evidence="1" type="ORF">LOK49_LG04G00789</name>
</gene>
<comment type="caution">
    <text evidence="1">The sequence shown here is derived from an EMBL/GenBank/DDBJ whole genome shotgun (WGS) entry which is preliminary data.</text>
</comment>
<dbReference type="EMBL" id="CM045759">
    <property type="protein sequence ID" value="KAI8019830.1"/>
    <property type="molecule type" value="Genomic_DNA"/>
</dbReference>
<keyword evidence="2" id="KW-1185">Reference proteome</keyword>
<proteinExistence type="predicted"/>
<evidence type="ECO:0000313" key="1">
    <source>
        <dbReference type="EMBL" id="KAI8019830.1"/>
    </source>
</evidence>
<accession>A0ACC0I507</accession>
<evidence type="ECO:0000313" key="2">
    <source>
        <dbReference type="Proteomes" id="UP001060215"/>
    </source>
</evidence>
<sequence length="940" mass="106021">MVSNNQLFHLFLFLCFFQITCLHAQLCTQEQTSALLQFKQQFSFDKYASYYFCDSVEILSYPKMESWKEGSDCCSWDGVECDNNTSQVIGLDLSCSWLNGTIHPNSTIFYYFPHLQSLNLAFNHFGLSRISSEFIRFTRLTHLNLSASFFSGKVPIEVSFLSKLVSLDLSLNDLRLEEPGFELLVQNLTKVRELNLRDVNISSVVSNSLLNLTSLTLLDLSLCGLRGKFPDGIFHLPHLNELIIWDNLALTGYFPEFINSSSSLQYLVLSRTNFSGELPDSIGNLKSLKTLVASYCEFYGSIPTSLGNLTEMTSLTRLDLSFCGLSGKFPDGIFHLPHLNDLRIDFNFALTGYFPEFINSSSPFQYLDLSHTNFSGELPDSIGNLKSLKMLFAYYCKFYGSIPTSLGNLTEMTNLGIAYNNFTGMLPSSLLNLTKLVELDLSNNQLRGRLPSQIIGLPNLTSLGLGDNLIDGTIPSWVFSLPALYYFNISYNKLTGHVKEFKSTLLAIVDLSNNNLHGRFPSSTFKLVNLNSLILSSNNFSGDLDMLCHAIFLQILVLSSNSFNGSIPQCLGNFSIYLFVLDLRKNNFSGTIPDTFAKENSFETINLDSNGFEGPVPKSLENCKWLQVLDLGHNMFSDKFPYWLENLTSLQVLILRSNKFHGPIPNSKFKFPFPNLRIMDLSNNYFTGPLPRKYFKNLNAMMNVDEASFELQYLGMPGYSLYYYNDCLTIVIKGSTTEMVKVLTIFTAIDFSKNNFEGQIPQIIGKLNSIQGLNLSHNSLTGHIPASLANSTMLEWLDLSSNKLTGEIPQQLRNLKFLEVLNLSRNQLVGPIPQGNQFDTFLNGSYIDNLALCGPPLLNACNPRTPQPPPLMFQQEDNTSSGFTWEVILPGYICGLVWGLVMGYFIFSRRKPQWLVRIIEGERNKSGKRFKKHSHRNRAR</sequence>